<organism evidence="1 2">
    <name type="scientific">Schizopora paradoxa</name>
    <dbReference type="NCBI Taxonomy" id="27342"/>
    <lineage>
        <taxon>Eukaryota</taxon>
        <taxon>Fungi</taxon>
        <taxon>Dikarya</taxon>
        <taxon>Basidiomycota</taxon>
        <taxon>Agaricomycotina</taxon>
        <taxon>Agaricomycetes</taxon>
        <taxon>Hymenochaetales</taxon>
        <taxon>Schizoporaceae</taxon>
        <taxon>Schizopora</taxon>
    </lineage>
</organism>
<dbReference type="InParanoid" id="A0A0H2R0H0"/>
<dbReference type="OrthoDB" id="2840473at2759"/>
<dbReference type="AlphaFoldDB" id="A0A0H2R0H0"/>
<accession>A0A0H2R0H0</accession>
<feature type="non-terminal residue" evidence="1">
    <location>
        <position position="1"/>
    </location>
</feature>
<proteinExistence type="predicted"/>
<gene>
    <name evidence="1" type="ORF">SCHPADRAFT_810146</name>
</gene>
<evidence type="ECO:0000313" key="2">
    <source>
        <dbReference type="Proteomes" id="UP000053477"/>
    </source>
</evidence>
<dbReference type="STRING" id="27342.A0A0H2R0H0"/>
<reference evidence="1 2" key="1">
    <citation type="submission" date="2015-04" db="EMBL/GenBank/DDBJ databases">
        <title>Complete genome sequence of Schizopora paradoxa KUC8140, a cosmopolitan wood degrader in East Asia.</title>
        <authorList>
            <consortium name="DOE Joint Genome Institute"/>
            <person name="Min B."/>
            <person name="Park H."/>
            <person name="Jang Y."/>
            <person name="Kim J.-J."/>
            <person name="Kim K.H."/>
            <person name="Pangilinan J."/>
            <person name="Lipzen A."/>
            <person name="Riley R."/>
            <person name="Grigoriev I.V."/>
            <person name="Spatafora J.W."/>
            <person name="Choi I.-G."/>
        </authorList>
    </citation>
    <scope>NUCLEOTIDE SEQUENCE [LARGE SCALE GENOMIC DNA]</scope>
    <source>
        <strain evidence="1 2">KUC8140</strain>
    </source>
</reference>
<feature type="non-terminal residue" evidence="1">
    <location>
        <position position="73"/>
    </location>
</feature>
<name>A0A0H2R0H0_9AGAM</name>
<dbReference type="Proteomes" id="UP000053477">
    <property type="component" value="Unassembled WGS sequence"/>
</dbReference>
<keyword evidence="2" id="KW-1185">Reference proteome</keyword>
<evidence type="ECO:0008006" key="3">
    <source>
        <dbReference type="Google" id="ProtNLM"/>
    </source>
</evidence>
<evidence type="ECO:0000313" key="1">
    <source>
        <dbReference type="EMBL" id="KLO05275.1"/>
    </source>
</evidence>
<sequence>YDILAIQEPYKNHQHLTPVSSKWRVIYPPTHLQGDAKAAMTRSVLFINSELSTNSWTAIPVDSPDITPVELIA</sequence>
<protein>
    <recommendedName>
        <fullName evidence="3">Endonuclease/exonuclease/phosphatase domain-containing protein</fullName>
    </recommendedName>
</protein>
<dbReference type="EMBL" id="KQ086333">
    <property type="protein sequence ID" value="KLO05275.1"/>
    <property type="molecule type" value="Genomic_DNA"/>
</dbReference>